<protein>
    <recommendedName>
        <fullName evidence="7">Lipid droplet-associated hydrolase</fullName>
    </recommendedName>
</protein>
<dbReference type="Proteomes" id="UP001165060">
    <property type="component" value="Unassembled WGS sequence"/>
</dbReference>
<reference evidence="5 6" key="1">
    <citation type="journal article" date="2023" name="Commun. Biol.">
        <title>Genome analysis of Parmales, the sister group of diatoms, reveals the evolutionary specialization of diatoms from phago-mixotrophs to photoautotrophs.</title>
        <authorList>
            <person name="Ban H."/>
            <person name="Sato S."/>
            <person name="Yoshikawa S."/>
            <person name="Yamada K."/>
            <person name="Nakamura Y."/>
            <person name="Ichinomiya M."/>
            <person name="Sato N."/>
            <person name="Blanc-Mathieu R."/>
            <person name="Endo H."/>
            <person name="Kuwata A."/>
            <person name="Ogata H."/>
        </authorList>
    </citation>
    <scope>NUCLEOTIDE SEQUENCE [LARGE SCALE GENOMIC DNA]</scope>
</reference>
<dbReference type="Gene3D" id="3.40.50.1820">
    <property type="entry name" value="alpha/beta hydrolase"/>
    <property type="match status" value="1"/>
</dbReference>
<evidence type="ECO:0008006" key="7">
    <source>
        <dbReference type="Google" id="ProtNLM"/>
    </source>
</evidence>
<evidence type="ECO:0000313" key="6">
    <source>
        <dbReference type="Proteomes" id="UP001165060"/>
    </source>
</evidence>
<evidence type="ECO:0000313" key="5">
    <source>
        <dbReference type="EMBL" id="GMI36341.1"/>
    </source>
</evidence>
<evidence type="ECO:0000256" key="2">
    <source>
        <dbReference type="ARBA" id="ARBA00008300"/>
    </source>
</evidence>
<name>A0ABQ6MZD8_9STRA</name>
<dbReference type="SUPFAM" id="SSF53474">
    <property type="entry name" value="alpha/beta-Hydrolases"/>
    <property type="match status" value="1"/>
</dbReference>
<dbReference type="EMBL" id="BRYB01000726">
    <property type="protein sequence ID" value="GMI36341.1"/>
    <property type="molecule type" value="Genomic_DNA"/>
</dbReference>
<comment type="similarity">
    <text evidence="2">Belongs to the AB hydrolase superfamily. LDAH family.</text>
</comment>
<dbReference type="PANTHER" id="PTHR13390">
    <property type="entry name" value="LIPASE"/>
    <property type="match status" value="1"/>
</dbReference>
<evidence type="ECO:0000256" key="1">
    <source>
        <dbReference type="ARBA" id="ARBA00004502"/>
    </source>
</evidence>
<organism evidence="5 6">
    <name type="scientific">Tetraparma gracilis</name>
    <dbReference type="NCBI Taxonomy" id="2962635"/>
    <lineage>
        <taxon>Eukaryota</taxon>
        <taxon>Sar</taxon>
        <taxon>Stramenopiles</taxon>
        <taxon>Ochrophyta</taxon>
        <taxon>Bolidophyceae</taxon>
        <taxon>Parmales</taxon>
        <taxon>Triparmaceae</taxon>
        <taxon>Tetraparma</taxon>
    </lineage>
</organism>
<proteinExistence type="inferred from homology"/>
<keyword evidence="3" id="KW-0551">Lipid droplet</keyword>
<evidence type="ECO:0000256" key="3">
    <source>
        <dbReference type="ARBA" id="ARBA00022677"/>
    </source>
</evidence>
<comment type="caution">
    <text evidence="5">The sequence shown here is derived from an EMBL/GenBank/DDBJ whole genome shotgun (WGS) entry which is preliminary data.</text>
</comment>
<dbReference type="InterPro" id="IPR029058">
    <property type="entry name" value="AB_hydrolase_fold"/>
</dbReference>
<comment type="subcellular location">
    <subcellularLocation>
        <location evidence="1">Lipid droplet</location>
    </subcellularLocation>
</comment>
<gene>
    <name evidence="5" type="ORF">TeGR_g6608</name>
</gene>
<evidence type="ECO:0000256" key="4">
    <source>
        <dbReference type="ARBA" id="ARBA00022801"/>
    </source>
</evidence>
<dbReference type="Pfam" id="PF10230">
    <property type="entry name" value="LIDHydrolase"/>
    <property type="match status" value="1"/>
</dbReference>
<dbReference type="InterPro" id="IPR019363">
    <property type="entry name" value="LDAH"/>
</dbReference>
<keyword evidence="6" id="KW-1185">Reference proteome</keyword>
<sequence>MAASIHPDYQTLGLTFPANLTLSTPTVATWPSEVLDFAPLTASSSDDNRPCILFIPGNPGTCLFYIDFLSRLQEKYPDHRVAAVSYAGHGIIPRVVERSAGRDMHFSDCLAGQAEHKALFVSSLLQSSSPPTSLVLLGHSIGCHLISRFLPSLPSSVNVTDTFFLTPFIQFSPSVLSQSMPLNLVASAPLLALRAILQSANALLSASSGYTGRGLRFLLGAAGGIKNANTLEVAAHMAVTPGYFRNFITLGHEEINEVPREAPTRAILEVAGRTNLHFLFAGGPDQWGPVTQMRSLLRLVRMGYIGKEVGGRMVYEPAIVHDFVRDDEQIGVVVDFVEAGMRRTLNAGPLYPGVRSKL</sequence>
<accession>A0ABQ6MZD8</accession>
<keyword evidence="4" id="KW-0378">Hydrolase</keyword>
<dbReference type="PANTHER" id="PTHR13390:SF0">
    <property type="entry name" value="LIPID DROPLET-ASSOCIATED HYDROLASE"/>
    <property type="match status" value="1"/>
</dbReference>